<dbReference type="VEuPathDB" id="AmoebaDB:NAEGRDRAFT_68508"/>
<accession>D2VI02</accession>
<dbReference type="AlphaFoldDB" id="D2VI02"/>
<name>D2VI02_NAEGR</name>
<reference evidence="1 2" key="1">
    <citation type="journal article" date="2010" name="Cell">
        <title>The genome of Naegleria gruberi illuminates early eukaryotic versatility.</title>
        <authorList>
            <person name="Fritz-Laylin L.K."/>
            <person name="Prochnik S.E."/>
            <person name="Ginger M.L."/>
            <person name="Dacks J.B."/>
            <person name="Carpenter M.L."/>
            <person name="Field M.C."/>
            <person name="Kuo A."/>
            <person name="Paredez A."/>
            <person name="Chapman J."/>
            <person name="Pham J."/>
            <person name="Shu S."/>
            <person name="Neupane R."/>
            <person name="Cipriano M."/>
            <person name="Mancuso J."/>
            <person name="Tu H."/>
            <person name="Salamov A."/>
            <person name="Lindquist E."/>
            <person name="Shapiro H."/>
            <person name="Lucas S."/>
            <person name="Grigoriev I.V."/>
            <person name="Cande W.Z."/>
            <person name="Fulton C."/>
            <person name="Rokhsar D.S."/>
            <person name="Dawson S.C."/>
        </authorList>
    </citation>
    <scope>NUCLEOTIDE SEQUENCE [LARGE SCALE GENOMIC DNA]</scope>
    <source>
        <strain evidence="1 2">NEG-M</strain>
    </source>
</reference>
<dbReference type="RefSeq" id="XP_002676175.1">
    <property type="nucleotide sequence ID" value="XM_002676129.1"/>
</dbReference>
<dbReference type="Proteomes" id="UP000006671">
    <property type="component" value="Unassembled WGS sequence"/>
</dbReference>
<gene>
    <name evidence="1" type="ORF">NAEGRDRAFT_68508</name>
</gene>
<protein>
    <submittedName>
        <fullName evidence="1">Predicted protein</fullName>
    </submittedName>
</protein>
<proteinExistence type="predicted"/>
<dbReference type="EMBL" id="GG738873">
    <property type="protein sequence ID" value="EFC43431.1"/>
    <property type="molecule type" value="Genomic_DNA"/>
</dbReference>
<dbReference type="GeneID" id="8853087"/>
<sequence>MSVLDINRTGRVEHIPVCGIELLVFKVRETETKTWYGRNYYVKTIIRVCCSNHLNNSQNLIPQEYIGIISPQKKNGKYVTELIGEDKPGDYDTVKALLDSLCVGCSAELEETNTIHTVSPHTLPKYRRALQNNKLICGNVCNKCYSKYCNSFRTDASFLKKKKSKK</sequence>
<dbReference type="OMA" id="TIIRVCC"/>
<evidence type="ECO:0000313" key="2">
    <source>
        <dbReference type="Proteomes" id="UP000006671"/>
    </source>
</evidence>
<dbReference type="InParanoid" id="D2VI02"/>
<keyword evidence="2" id="KW-1185">Reference proteome</keyword>
<dbReference type="KEGG" id="ngr:NAEGRDRAFT_68508"/>
<organism evidence="2">
    <name type="scientific">Naegleria gruberi</name>
    <name type="common">Amoeba</name>
    <dbReference type="NCBI Taxonomy" id="5762"/>
    <lineage>
        <taxon>Eukaryota</taxon>
        <taxon>Discoba</taxon>
        <taxon>Heterolobosea</taxon>
        <taxon>Tetramitia</taxon>
        <taxon>Eutetramitia</taxon>
        <taxon>Vahlkampfiidae</taxon>
        <taxon>Naegleria</taxon>
    </lineage>
</organism>
<evidence type="ECO:0000313" key="1">
    <source>
        <dbReference type="EMBL" id="EFC43431.1"/>
    </source>
</evidence>